<name>A0A1V0B5N0_9GAMM</name>
<reference evidence="2 3" key="1">
    <citation type="submission" date="2017-03" db="EMBL/GenBank/DDBJ databases">
        <title>Complete genome sequence of the novel DNRA strain Pseudomonas sp. S-6-2 isolated from Chinese polluted river sediment. Journal of Biotechnology.</title>
        <authorList>
            <person name="Li J."/>
            <person name="Xiang F."/>
            <person name="Wang L."/>
            <person name="Xi L."/>
            <person name="Liu J."/>
        </authorList>
    </citation>
    <scope>NUCLEOTIDE SEQUENCE [LARGE SCALE GENOMIC DNA]</scope>
    <source>
        <strain evidence="2 3">S-6-2</strain>
    </source>
</reference>
<dbReference type="Proteomes" id="UP000243488">
    <property type="component" value="Chromosome"/>
</dbReference>
<dbReference type="EMBL" id="CP020100">
    <property type="protein sequence ID" value="AQZ95227.1"/>
    <property type="molecule type" value="Genomic_DNA"/>
</dbReference>
<dbReference type="Pfam" id="PF00144">
    <property type="entry name" value="Beta-lactamase"/>
    <property type="match status" value="1"/>
</dbReference>
<keyword evidence="3" id="KW-1185">Reference proteome</keyword>
<evidence type="ECO:0000259" key="1">
    <source>
        <dbReference type="Pfam" id="PF00144"/>
    </source>
</evidence>
<evidence type="ECO:0000313" key="2">
    <source>
        <dbReference type="EMBL" id="AQZ95227.1"/>
    </source>
</evidence>
<feature type="domain" description="Beta-lactamase-related" evidence="1">
    <location>
        <begin position="52"/>
        <end position="411"/>
    </location>
</feature>
<dbReference type="AlphaFoldDB" id="A0A1V0B5N0"/>
<protein>
    <recommendedName>
        <fullName evidence="1">Beta-lactamase-related domain-containing protein</fullName>
    </recommendedName>
</protein>
<evidence type="ECO:0000313" key="3">
    <source>
        <dbReference type="Proteomes" id="UP000243488"/>
    </source>
</evidence>
<proteinExistence type="predicted"/>
<sequence length="424" mass="46941">MLGANVAIIAYPIEETRMHLFRVKDFLCLAVALLLATPALGAPFDPQRLAMLDQALQAEVEQGRLAGIALLIERDGEQVYRREVGYQDLASQTPLAEDSLYKIFSLTKPVTAVAVLMLVEEGKLALDQAVEHYLPEFKGLQVAIADGEGGRPVTEPASHPVTLRELMNYTGGFSYGRFSQSQVDTLYEQADLFSTDQTLAEMVAKVAALPLRQQPGTLWHYSISVDIQARIVEVVTGQPYAEFLAERIFQPLGMHETAYQVTPEQAPRLVTSYHPVAGEGLKPLPNDSYLLSPKLTMGGSGLISSMDDYLRFARMLLNEGELDGVRLLKPESVRMMASNQLPEGVAGPNWAPGNLFGLNVAVVNDPEPAGFLPVGTFWWWGIQGPWMWVDPSNDTVILGMMQNTDYRHSRVVHNTISQILYRQR</sequence>
<dbReference type="PANTHER" id="PTHR43283:SF3">
    <property type="entry name" value="BETA-LACTAMASE FAMILY PROTEIN (AFU_ORTHOLOGUE AFUA_5G07500)"/>
    <property type="match status" value="1"/>
</dbReference>
<organism evidence="2 3">
    <name type="scientific">Halopseudomonas phragmitis</name>
    <dbReference type="NCBI Taxonomy" id="1931241"/>
    <lineage>
        <taxon>Bacteria</taxon>
        <taxon>Pseudomonadati</taxon>
        <taxon>Pseudomonadota</taxon>
        <taxon>Gammaproteobacteria</taxon>
        <taxon>Pseudomonadales</taxon>
        <taxon>Pseudomonadaceae</taxon>
        <taxon>Halopseudomonas</taxon>
    </lineage>
</organism>
<dbReference type="STRING" id="1931241.BVH74_10900"/>
<gene>
    <name evidence="2" type="ORF">BVH74_10900</name>
</gene>
<dbReference type="PANTHER" id="PTHR43283">
    <property type="entry name" value="BETA-LACTAMASE-RELATED"/>
    <property type="match status" value="1"/>
</dbReference>
<dbReference type="InterPro" id="IPR012338">
    <property type="entry name" value="Beta-lactam/transpept-like"/>
</dbReference>
<dbReference type="InterPro" id="IPR001466">
    <property type="entry name" value="Beta-lactam-related"/>
</dbReference>
<accession>A0A1V0B5N0</accession>
<dbReference type="Gene3D" id="3.40.710.10">
    <property type="entry name" value="DD-peptidase/beta-lactamase superfamily"/>
    <property type="match status" value="1"/>
</dbReference>
<dbReference type="InterPro" id="IPR050789">
    <property type="entry name" value="Diverse_Enzym_Activities"/>
</dbReference>
<dbReference type="KEGG" id="ppha:BVH74_10900"/>
<dbReference type="SUPFAM" id="SSF56601">
    <property type="entry name" value="beta-lactamase/transpeptidase-like"/>
    <property type="match status" value="1"/>
</dbReference>